<dbReference type="HOGENOM" id="CLU_3202925_0_0_9"/>
<dbReference type="PATRIC" id="fig|1073571.4.peg.3925"/>
<dbReference type="Proteomes" id="UP000033163">
    <property type="component" value="Chromosome I"/>
</dbReference>
<evidence type="ECO:0000313" key="1">
    <source>
        <dbReference type="EMBL" id="CQR56073.1"/>
    </source>
</evidence>
<dbReference type="KEGG" id="pri:PRIO_3670"/>
<name>A0A0E3WHY0_9BACL</name>
<sequence length="45" mass="5166">MLLFALQLQSVEVILGLKLKPKLISIIYHQTHINTSNSYPWNENG</sequence>
<dbReference type="EMBL" id="LN831776">
    <property type="protein sequence ID" value="CQR56073.1"/>
    <property type="molecule type" value="Genomic_DNA"/>
</dbReference>
<reference evidence="2" key="1">
    <citation type="submission" date="2015-03" db="EMBL/GenBank/DDBJ databases">
        <authorList>
            <person name="Wibberg D."/>
        </authorList>
    </citation>
    <scope>NUCLEOTIDE SEQUENCE [LARGE SCALE GENOMIC DNA]</scope>
</reference>
<dbReference type="AlphaFoldDB" id="A0A0E3WHY0"/>
<proteinExistence type="predicted"/>
<protein>
    <submittedName>
        <fullName evidence="1">Uncharacterized protein</fullName>
    </submittedName>
</protein>
<organism evidence="1 2">
    <name type="scientific">Paenibacillus riograndensis SBR5</name>
    <dbReference type="NCBI Taxonomy" id="1073571"/>
    <lineage>
        <taxon>Bacteria</taxon>
        <taxon>Bacillati</taxon>
        <taxon>Bacillota</taxon>
        <taxon>Bacilli</taxon>
        <taxon>Bacillales</taxon>
        <taxon>Paenibacillaceae</taxon>
        <taxon>Paenibacillus</taxon>
        <taxon>Paenibacillus sonchi group</taxon>
    </lineage>
</organism>
<evidence type="ECO:0000313" key="2">
    <source>
        <dbReference type="Proteomes" id="UP000033163"/>
    </source>
</evidence>
<accession>A0A0E3WHY0</accession>
<gene>
    <name evidence="1" type="ORF">PRIO_3670</name>
</gene>